<evidence type="ECO:0000256" key="2">
    <source>
        <dbReference type="SAM" id="SignalP"/>
    </source>
</evidence>
<comment type="caution">
    <text evidence="4">The sequence shown here is derived from an EMBL/GenBank/DDBJ whole genome shotgun (WGS) entry which is preliminary data.</text>
</comment>
<dbReference type="CDD" id="cd01004">
    <property type="entry name" value="PBP2_MidA_like"/>
    <property type="match status" value="1"/>
</dbReference>
<gene>
    <name evidence="4" type="ORF">AB3X52_10700</name>
</gene>
<dbReference type="PANTHER" id="PTHR35936">
    <property type="entry name" value="MEMBRANE-BOUND LYTIC MUREIN TRANSGLYCOSYLASE F"/>
    <property type="match status" value="1"/>
</dbReference>
<feature type="domain" description="Solute-binding protein family 3/N-terminal" evidence="3">
    <location>
        <begin position="81"/>
        <end position="311"/>
    </location>
</feature>
<keyword evidence="5" id="KW-1185">Reference proteome</keyword>
<evidence type="ECO:0000256" key="1">
    <source>
        <dbReference type="ARBA" id="ARBA00022729"/>
    </source>
</evidence>
<sequence>MKNTTRPWRTRTAALGIAVTAVLALAGCGGASDTLSAADKKVGSQTSASAEAVPTQDVVSGIQEDPKLHDRLPAAIRSGGVLSLGTTEATGESSLPHGGTDAAGDQIGLDVDVREAVAKLLGVKWKTEFGSFETIVPGTQSGKYDVGQANFAVTTERLAVVDFATYLKDGQSFVTTADSDLDSVKTLTDICGHTVSTTPGSSFQQILEAGAGECKKAGKQPYKVQYFDDNAAILLGLQNGKTDLYFGPTLSLKYLVDHQPNLKYLGELSLTDVGFVVAKGSPLAPILVDAVNELIKNGDYGRIFDKWGVSDIQIDKSELNPKPAF</sequence>
<reference evidence="4 5" key="1">
    <citation type="submission" date="2024-07" db="EMBL/GenBank/DDBJ databases">
        <authorList>
            <person name="Lee S."/>
            <person name="Kang M."/>
        </authorList>
    </citation>
    <scope>NUCLEOTIDE SEQUENCE [LARGE SCALE GENOMIC DNA]</scope>
    <source>
        <strain evidence="4 5">DS6</strain>
    </source>
</reference>
<dbReference type="Gene3D" id="3.40.190.10">
    <property type="entry name" value="Periplasmic binding protein-like II"/>
    <property type="match status" value="2"/>
</dbReference>
<proteinExistence type="predicted"/>
<feature type="signal peptide" evidence="2">
    <location>
        <begin position="1"/>
        <end position="26"/>
    </location>
</feature>
<dbReference type="InterPro" id="IPR001638">
    <property type="entry name" value="Solute-binding_3/MltF_N"/>
</dbReference>
<feature type="chain" id="PRO_5045454290" evidence="2">
    <location>
        <begin position="27"/>
        <end position="325"/>
    </location>
</feature>
<dbReference type="EMBL" id="JBFPJR010000016">
    <property type="protein sequence ID" value="MEX0428087.1"/>
    <property type="molecule type" value="Genomic_DNA"/>
</dbReference>
<dbReference type="Proteomes" id="UP001556631">
    <property type="component" value="Unassembled WGS sequence"/>
</dbReference>
<evidence type="ECO:0000313" key="4">
    <source>
        <dbReference type="EMBL" id="MEX0428087.1"/>
    </source>
</evidence>
<dbReference type="SMART" id="SM00062">
    <property type="entry name" value="PBPb"/>
    <property type="match status" value="1"/>
</dbReference>
<accession>A0ABV3T0B1</accession>
<dbReference type="RefSeq" id="WP_367994055.1">
    <property type="nucleotide sequence ID" value="NZ_JBFPJR010000016.1"/>
</dbReference>
<organism evidence="4 5">
    <name type="scientific">Nocardioides eburneus</name>
    <dbReference type="NCBI Taxonomy" id="3231482"/>
    <lineage>
        <taxon>Bacteria</taxon>
        <taxon>Bacillati</taxon>
        <taxon>Actinomycetota</taxon>
        <taxon>Actinomycetes</taxon>
        <taxon>Propionibacteriales</taxon>
        <taxon>Nocardioidaceae</taxon>
        <taxon>Nocardioides</taxon>
    </lineage>
</organism>
<dbReference type="SUPFAM" id="SSF53850">
    <property type="entry name" value="Periplasmic binding protein-like II"/>
    <property type="match status" value="1"/>
</dbReference>
<dbReference type="PROSITE" id="PS51257">
    <property type="entry name" value="PROKAR_LIPOPROTEIN"/>
    <property type="match status" value="1"/>
</dbReference>
<evidence type="ECO:0000313" key="5">
    <source>
        <dbReference type="Proteomes" id="UP001556631"/>
    </source>
</evidence>
<dbReference type="PANTHER" id="PTHR35936:SF19">
    <property type="entry name" value="AMINO-ACID-BINDING PROTEIN YXEM-RELATED"/>
    <property type="match status" value="1"/>
</dbReference>
<dbReference type="Pfam" id="PF00497">
    <property type="entry name" value="SBP_bac_3"/>
    <property type="match status" value="1"/>
</dbReference>
<keyword evidence="1 2" id="KW-0732">Signal</keyword>
<name>A0ABV3T0B1_9ACTN</name>
<evidence type="ECO:0000259" key="3">
    <source>
        <dbReference type="SMART" id="SM00062"/>
    </source>
</evidence>
<protein>
    <submittedName>
        <fullName evidence="4">ABC transporter substrate-binding protein</fullName>
    </submittedName>
</protein>